<organism evidence="2 3">
    <name type="scientific">Amycolatopsis echigonensis</name>
    <dbReference type="NCBI Taxonomy" id="2576905"/>
    <lineage>
        <taxon>Bacteria</taxon>
        <taxon>Bacillati</taxon>
        <taxon>Actinomycetota</taxon>
        <taxon>Actinomycetes</taxon>
        <taxon>Pseudonocardiales</taxon>
        <taxon>Pseudonocardiaceae</taxon>
        <taxon>Amycolatopsis</taxon>
    </lineage>
</organism>
<dbReference type="Proteomes" id="UP000550260">
    <property type="component" value="Unassembled WGS sequence"/>
</dbReference>
<feature type="region of interest" description="Disordered" evidence="1">
    <location>
        <begin position="1"/>
        <end position="41"/>
    </location>
</feature>
<reference evidence="2 3" key="1">
    <citation type="submission" date="2020-08" db="EMBL/GenBank/DDBJ databases">
        <title>Amycolatopsis echigonensis JCM 21831.</title>
        <authorList>
            <person name="Tedsree N."/>
            <person name="Kuncharoen N."/>
            <person name="Likhitwitayawuid K."/>
            <person name="Tanasupawat S."/>
        </authorList>
    </citation>
    <scope>NUCLEOTIDE SEQUENCE [LARGE SCALE GENOMIC DNA]</scope>
    <source>
        <strain evidence="2 3">JCM 21831</strain>
    </source>
</reference>
<gene>
    <name evidence="2" type="ORF">H5411_45685</name>
</gene>
<name>A0A8E2B8Z7_9PSEU</name>
<feature type="compositionally biased region" description="Basic residues" evidence="1">
    <location>
        <begin position="10"/>
        <end position="22"/>
    </location>
</feature>
<evidence type="ECO:0000313" key="3">
    <source>
        <dbReference type="Proteomes" id="UP000550260"/>
    </source>
</evidence>
<proteinExistence type="predicted"/>
<evidence type="ECO:0000256" key="1">
    <source>
        <dbReference type="SAM" id="MobiDB-lite"/>
    </source>
</evidence>
<protein>
    <submittedName>
        <fullName evidence="2">Uncharacterized protein</fullName>
    </submittedName>
</protein>
<dbReference type="AlphaFoldDB" id="A0A8E2B8Z7"/>
<dbReference type="RefSeq" id="WP_183127929.1">
    <property type="nucleotide sequence ID" value="NZ_JACJHR010000175.1"/>
</dbReference>
<sequence>MTGENIRPAARGHRAGTRRGRPAQRPDGAYDPDPSVQSTPAGLEVTVVGEDGRRAVFRFTRHPLPGLHPALAEAFARCTGPQGTLRTAASAGTVWGAVKRLLVSLATLAHPPATWAELTARHLDRFRLDRLTTANETSVNQEISQVRTVLRQIQPPELINEEARSWLDRRRVKNHGEPKSGYSDREFGAIMAAARSEVVAIRKRLEDGQRLLATFERDPGSLDIEQQKLAAVLKEIAATGVVPIIRLPHPNSGLRDRKAMLDLAKHLFVEDRDLGPLLTLAVGLSGRNVETIKDLTASHEVLEGRAVRAGLIKRRRGPSRMFETVHWEIGSPSQRLQTPGGFYLLLEQMMRLGRSFSGTESLWSIWVWRNDHIGAFDRSLNRGKAIGAWKSRHPLVGDDGAPLQISSPRLKKTVDVRTTRATGGHLPSSTRSNTMPVLFTNYLRGDASVQDWAGEVVTAALSDAEQDARISYARVLSRSADALPEPAHVADELNLSQSKAEQLLAGQLDTAFMACADIDSGPRGQGERCAVSFLMCFGCENSLVTHAHIPRLKALLEWLADQRDKVDLNEWWQRHGLTWLAITEHIRPKFSPAEWDAAPAADGLADLIALIDGPQETA</sequence>
<evidence type="ECO:0000313" key="2">
    <source>
        <dbReference type="EMBL" id="MBB2506384.1"/>
    </source>
</evidence>
<comment type="caution">
    <text evidence="2">The sequence shown here is derived from an EMBL/GenBank/DDBJ whole genome shotgun (WGS) entry which is preliminary data.</text>
</comment>
<accession>A0A8E2B8Z7</accession>
<dbReference type="EMBL" id="JACJHR010000175">
    <property type="protein sequence ID" value="MBB2506384.1"/>
    <property type="molecule type" value="Genomic_DNA"/>
</dbReference>